<sequence length="443" mass="47886">MNFYSVFKQLVKSLKNPWSIVPAILLGVYIGIVHQDIALLLTPFGDLYLILLKMCVLPLLFSAITMSVGKLISSHEANKYVKRILIVFSLSLLGVSIIGATVAFLTNPGGNLEDSTLAALGVVVNTSELDFEVSLTGPMPETTEKSLLISFLFSLVPENIFASLSQGNSLEILFFSIVFGIAMGYSKEPAKEDVFNLLETIFNTSKKLIDWMILFLPFGLCFLLASQMATTGFGILVAMQNFVIIAIVAFLIIYIISTLVIWQKSGYGFGRVLMVLKEPTILALATRSSFTCLPSAISALDEHLNFDKQTVNLVIPLAITVCRFGPVAYFATTSVFVAQLYNYDFNLSSFVIIIIASILAGMATAGATGILTLTLLDIILKPLGLPLEAILVLLIAIDPIIDPFRTLTIVHTGIAATAAIADTHPLPTETTTTLALSKDTTIG</sequence>
<feature type="transmembrane region" description="Helical" evidence="6">
    <location>
        <begin position="242"/>
        <end position="262"/>
    </location>
</feature>
<dbReference type="Pfam" id="PF00375">
    <property type="entry name" value="SDF"/>
    <property type="match status" value="1"/>
</dbReference>
<dbReference type="GeneID" id="301683038"/>
<comment type="subcellular location">
    <subcellularLocation>
        <location evidence="1">Membrane</location>
        <topology evidence="1">Multi-pass membrane protein</topology>
    </subcellularLocation>
</comment>
<protein>
    <submittedName>
        <fullName evidence="7">Na+/dicarboxylate symporter</fullName>
    </submittedName>
</protein>
<keyword evidence="2" id="KW-0813">Transport</keyword>
<dbReference type="InterPro" id="IPR036458">
    <property type="entry name" value="Na:dicarbo_symporter_sf"/>
</dbReference>
<comment type="caution">
    <text evidence="7">The sequence shown here is derived from an EMBL/GenBank/DDBJ whole genome shotgun (WGS) entry which is preliminary data.</text>
</comment>
<evidence type="ECO:0000256" key="3">
    <source>
        <dbReference type="ARBA" id="ARBA00022692"/>
    </source>
</evidence>
<dbReference type="PANTHER" id="PTHR42865:SF10">
    <property type="entry name" value="SODIUM:DICARBOXYLATE SYMPORTER FAMILY PROTEIN"/>
    <property type="match status" value="1"/>
</dbReference>
<dbReference type="Proteomes" id="UP000326169">
    <property type="component" value="Unassembled WGS sequence"/>
</dbReference>
<evidence type="ECO:0000256" key="2">
    <source>
        <dbReference type="ARBA" id="ARBA00022448"/>
    </source>
</evidence>
<feature type="transmembrane region" description="Helical" evidence="6">
    <location>
        <begin position="383"/>
        <end position="401"/>
    </location>
</feature>
<feature type="transmembrane region" description="Helical" evidence="6">
    <location>
        <begin position="47"/>
        <end position="72"/>
    </location>
</feature>
<dbReference type="SUPFAM" id="SSF118215">
    <property type="entry name" value="Proton glutamate symport protein"/>
    <property type="match status" value="1"/>
</dbReference>
<feature type="transmembrane region" description="Helical" evidence="6">
    <location>
        <begin position="313"/>
        <end position="338"/>
    </location>
</feature>
<dbReference type="InterPro" id="IPR001991">
    <property type="entry name" value="Na-dicarboxylate_symporter"/>
</dbReference>
<feature type="transmembrane region" description="Helical" evidence="6">
    <location>
        <begin position="160"/>
        <end position="182"/>
    </location>
</feature>
<keyword evidence="5 6" id="KW-0472">Membrane</keyword>
<evidence type="ECO:0000313" key="8">
    <source>
        <dbReference type="Proteomes" id="UP000326169"/>
    </source>
</evidence>
<keyword evidence="4 6" id="KW-1133">Transmembrane helix</keyword>
<evidence type="ECO:0000256" key="5">
    <source>
        <dbReference type="ARBA" id="ARBA00023136"/>
    </source>
</evidence>
<dbReference type="Gene3D" id="1.10.3860.10">
    <property type="entry name" value="Sodium:dicarboxylate symporter"/>
    <property type="match status" value="1"/>
</dbReference>
<dbReference type="EMBL" id="BIMW01000090">
    <property type="protein sequence ID" value="GCE94131.1"/>
    <property type="molecule type" value="Genomic_DNA"/>
</dbReference>
<feature type="transmembrane region" description="Helical" evidence="6">
    <location>
        <begin position="350"/>
        <end position="376"/>
    </location>
</feature>
<accession>A0A5M3T8C2</accession>
<evidence type="ECO:0000256" key="4">
    <source>
        <dbReference type="ARBA" id="ARBA00022989"/>
    </source>
</evidence>
<organism evidence="7 8">
    <name type="scientific">Limnospira platensis NIES-46</name>
    <dbReference type="NCBI Taxonomy" id="1236695"/>
    <lineage>
        <taxon>Bacteria</taxon>
        <taxon>Bacillati</taxon>
        <taxon>Cyanobacteriota</taxon>
        <taxon>Cyanophyceae</taxon>
        <taxon>Oscillatoriophycideae</taxon>
        <taxon>Oscillatoriales</taxon>
        <taxon>Sirenicapillariaceae</taxon>
        <taxon>Limnospira</taxon>
    </lineage>
</organism>
<dbReference type="PANTHER" id="PTHR42865">
    <property type="entry name" value="PROTON/GLUTAMATE-ASPARTATE SYMPORTER"/>
    <property type="match status" value="1"/>
</dbReference>
<evidence type="ECO:0000256" key="6">
    <source>
        <dbReference type="SAM" id="Phobius"/>
    </source>
</evidence>
<keyword evidence="8" id="KW-1185">Reference proteome</keyword>
<evidence type="ECO:0000313" key="7">
    <source>
        <dbReference type="EMBL" id="GCE94131.1"/>
    </source>
</evidence>
<name>A0A5M3T8C2_LIMPL</name>
<proteinExistence type="predicted"/>
<feature type="transmembrane region" description="Helical" evidence="6">
    <location>
        <begin position="211"/>
        <end position="236"/>
    </location>
</feature>
<dbReference type="RefSeq" id="WP_014275607.1">
    <property type="nucleotide sequence ID" value="NZ_BIMW01000090.1"/>
</dbReference>
<feature type="transmembrane region" description="Helical" evidence="6">
    <location>
        <begin position="20"/>
        <end position="41"/>
    </location>
</feature>
<keyword evidence="3 6" id="KW-0812">Transmembrane</keyword>
<reference evidence="7 8" key="1">
    <citation type="journal article" date="2019" name="J Genomics">
        <title>The Draft Genome of a Hydrogen-producing Cyanobacterium, Arthrospira platensis NIES-46.</title>
        <authorList>
            <person name="Suzuki S."/>
            <person name="Yamaguchi H."/>
            <person name="Kawachi M."/>
        </authorList>
    </citation>
    <scope>NUCLEOTIDE SEQUENCE [LARGE SCALE GENOMIC DNA]</scope>
    <source>
        <strain evidence="7 8">NIES-46</strain>
    </source>
</reference>
<feature type="transmembrane region" description="Helical" evidence="6">
    <location>
        <begin position="84"/>
        <end position="105"/>
    </location>
</feature>
<dbReference type="PRINTS" id="PR00173">
    <property type="entry name" value="EDTRNSPORT"/>
</dbReference>
<gene>
    <name evidence="7" type="ORF">NIES46_21840</name>
</gene>
<evidence type="ECO:0000256" key="1">
    <source>
        <dbReference type="ARBA" id="ARBA00004141"/>
    </source>
</evidence>